<dbReference type="EMBL" id="FMZX01000020">
    <property type="protein sequence ID" value="SDE15839.1"/>
    <property type="molecule type" value="Genomic_DNA"/>
</dbReference>
<keyword evidence="3" id="KW-1185">Reference proteome</keyword>
<accession>A0A1G7ALW8</accession>
<evidence type="ECO:0000313" key="2">
    <source>
        <dbReference type="EMBL" id="SDE15839.1"/>
    </source>
</evidence>
<dbReference type="RefSeq" id="WP_090664749.1">
    <property type="nucleotide sequence ID" value="NZ_FMZX01000020.1"/>
</dbReference>
<dbReference type="STRING" id="938405.SAMN02927895_04801"/>
<reference evidence="2 3" key="1">
    <citation type="submission" date="2016-10" db="EMBL/GenBank/DDBJ databases">
        <authorList>
            <person name="de Groot N.N."/>
        </authorList>
    </citation>
    <scope>NUCLEOTIDE SEQUENCE [LARGE SCALE GENOMIC DNA]</scope>
    <source>
        <strain evidence="2 3">CPCC 100156</strain>
    </source>
</reference>
<dbReference type="InterPro" id="IPR038162">
    <property type="entry name" value="SoxY_sf"/>
</dbReference>
<dbReference type="NCBIfam" id="TIGR04487">
    <property type="entry name" value="SoxY_para_1"/>
    <property type="match status" value="1"/>
</dbReference>
<proteinExistence type="predicted"/>
<dbReference type="Gene3D" id="2.60.40.2470">
    <property type="entry name" value="SoxY domain"/>
    <property type="match status" value="1"/>
</dbReference>
<dbReference type="InterPro" id="IPR032711">
    <property type="entry name" value="SoxY"/>
</dbReference>
<organism evidence="2 3">
    <name type="scientific">Belnapia rosea</name>
    <dbReference type="NCBI Taxonomy" id="938405"/>
    <lineage>
        <taxon>Bacteria</taxon>
        <taxon>Pseudomonadati</taxon>
        <taxon>Pseudomonadota</taxon>
        <taxon>Alphaproteobacteria</taxon>
        <taxon>Acetobacterales</taxon>
        <taxon>Roseomonadaceae</taxon>
        <taxon>Belnapia</taxon>
    </lineage>
</organism>
<dbReference type="InterPro" id="IPR016568">
    <property type="entry name" value="Sulphur_oxidation_SoxY"/>
</dbReference>
<sequence length="153" mass="16243">MSWPSSLRSGIERRALGAGLLAVALLRPARAERSGLHEAILAFTGGAEPAEGQVTLEIPPLVENGNTVPVTIAVESPMTEEAHVRRIALFNERNPQPNVVTARLGPRAGRARLATRMRLATSQRLVAVAEMSDGRFRSASADVIVTLAACVEG</sequence>
<gene>
    <name evidence="2" type="ORF">SAMN04487779_102057</name>
</gene>
<evidence type="ECO:0000313" key="3">
    <source>
        <dbReference type="Proteomes" id="UP000198925"/>
    </source>
</evidence>
<dbReference type="AlphaFoldDB" id="A0A1G7ALW8"/>
<feature type="domain" description="Ig-like SoxY" evidence="1">
    <location>
        <begin position="43"/>
        <end position="150"/>
    </location>
</feature>
<evidence type="ECO:0000259" key="1">
    <source>
        <dbReference type="Pfam" id="PF13501"/>
    </source>
</evidence>
<dbReference type="PIRSF" id="PIRSF010312">
    <property type="entry name" value="Sulphur_oxidation_SoxY"/>
    <property type="match status" value="1"/>
</dbReference>
<dbReference type="InterPro" id="IPR030997">
    <property type="entry name" value="SoxY_para_1"/>
</dbReference>
<protein>
    <submittedName>
        <fullName evidence="2">Sulfur-oxidizing protein SoxY</fullName>
    </submittedName>
</protein>
<dbReference type="Pfam" id="PF13501">
    <property type="entry name" value="SoxY"/>
    <property type="match status" value="1"/>
</dbReference>
<name>A0A1G7ALW8_9PROT</name>
<dbReference type="Proteomes" id="UP000198925">
    <property type="component" value="Unassembled WGS sequence"/>
</dbReference>